<sequence>MDPSLPTAVEFDEDPDRIRQDLLNRLHWNVFGSLDEVAVRDGPALTPLANHAIKSESIAPPPFSKATIHINACQEKYAMDEHDEEYRYQPPAPLVIEKPAEIFKCEDEIYTLPARLKDGTTSVGVDPNEFGAVDGDENSYFLRSGHIPANPRFFFDEARFNEADEDEFEIYVVLFVDGNMGTSFDEFWAQRAAVTYVHRE</sequence>
<dbReference type="EMBL" id="KI964808">
    <property type="protein sequence ID" value="EUC28509.1"/>
    <property type="molecule type" value="Genomic_DNA"/>
</dbReference>
<name>W6Y0I9_COCC2</name>
<dbReference type="Proteomes" id="UP000053841">
    <property type="component" value="Unassembled WGS sequence"/>
</dbReference>
<dbReference type="AlphaFoldDB" id="W6Y0I9"/>
<dbReference type="RefSeq" id="XP_007717185.1">
    <property type="nucleotide sequence ID" value="XM_007718995.1"/>
</dbReference>
<gene>
    <name evidence="1" type="ORF">COCCADRAFT_40983</name>
</gene>
<protein>
    <submittedName>
        <fullName evidence="1">Uncharacterized protein</fullName>
    </submittedName>
</protein>
<dbReference type="KEGG" id="bze:COCCADRAFT_40983"/>
<reference evidence="1 2" key="1">
    <citation type="journal article" date="2013" name="PLoS Genet.">
        <title>Comparative genome structure, secondary metabolite, and effector coding capacity across Cochliobolus pathogens.</title>
        <authorList>
            <person name="Condon B.J."/>
            <person name="Leng Y."/>
            <person name="Wu D."/>
            <person name="Bushley K.E."/>
            <person name="Ohm R.A."/>
            <person name="Otillar R."/>
            <person name="Martin J."/>
            <person name="Schackwitz W."/>
            <person name="Grimwood J."/>
            <person name="MohdZainudin N."/>
            <person name="Xue C."/>
            <person name="Wang R."/>
            <person name="Manning V.A."/>
            <person name="Dhillon B."/>
            <person name="Tu Z.J."/>
            <person name="Steffenson B.J."/>
            <person name="Salamov A."/>
            <person name="Sun H."/>
            <person name="Lowry S."/>
            <person name="LaButti K."/>
            <person name="Han J."/>
            <person name="Copeland A."/>
            <person name="Lindquist E."/>
            <person name="Barry K."/>
            <person name="Schmutz J."/>
            <person name="Baker S.E."/>
            <person name="Ciuffetti L.M."/>
            <person name="Grigoriev I.V."/>
            <person name="Zhong S."/>
            <person name="Turgeon B.G."/>
        </authorList>
    </citation>
    <scope>NUCLEOTIDE SEQUENCE [LARGE SCALE GENOMIC DNA]</scope>
    <source>
        <strain evidence="1 2">26-R-13</strain>
    </source>
</reference>
<keyword evidence="2" id="KW-1185">Reference proteome</keyword>
<organism evidence="1 2">
    <name type="scientific">Cochliobolus carbonum (strain 26-R-13)</name>
    <name type="common">Maize leaf spot fungus</name>
    <name type="synonym">Bipolaris zeicola</name>
    <dbReference type="NCBI Taxonomy" id="930089"/>
    <lineage>
        <taxon>Eukaryota</taxon>
        <taxon>Fungi</taxon>
        <taxon>Dikarya</taxon>
        <taxon>Ascomycota</taxon>
        <taxon>Pezizomycotina</taxon>
        <taxon>Dothideomycetes</taxon>
        <taxon>Pleosporomycetidae</taxon>
        <taxon>Pleosporales</taxon>
        <taxon>Pleosporineae</taxon>
        <taxon>Pleosporaceae</taxon>
        <taxon>Bipolaris</taxon>
    </lineage>
</organism>
<proteinExistence type="predicted"/>
<evidence type="ECO:0000313" key="2">
    <source>
        <dbReference type="Proteomes" id="UP000053841"/>
    </source>
</evidence>
<dbReference type="STRING" id="930089.W6Y0I9"/>
<dbReference type="GeneID" id="19149380"/>
<dbReference type="OrthoDB" id="3687751at2759"/>
<evidence type="ECO:0000313" key="1">
    <source>
        <dbReference type="EMBL" id="EUC28509.1"/>
    </source>
</evidence>
<dbReference type="eggNOG" id="ENOG502SI7A">
    <property type="taxonomic scope" value="Eukaryota"/>
</dbReference>
<accession>W6Y0I9</accession>
<dbReference type="HOGENOM" id="CLU_1250602_0_0_1"/>